<evidence type="ECO:0000313" key="3">
    <source>
        <dbReference type="Proteomes" id="UP000241346"/>
    </source>
</evidence>
<sequence length="65" mass="6848">MKSVIAVTVATFLFFSGNTMANSSSGGAKASSATGPWVECLLPDGKVDYTPLMICKLQKKGTVKY</sequence>
<protein>
    <recommendedName>
        <fullName evidence="4">DUF3012 domain-containing protein</fullName>
    </recommendedName>
</protein>
<name>A0A2T3NB96_9GAMM</name>
<reference evidence="2 3" key="1">
    <citation type="submission" date="2018-03" db="EMBL/GenBank/DDBJ databases">
        <title>Whole genome sequencing of Histamine producing bacteria.</title>
        <authorList>
            <person name="Butler K."/>
        </authorList>
    </citation>
    <scope>NUCLEOTIDE SEQUENCE [LARGE SCALE GENOMIC DNA]</scope>
    <source>
        <strain evidence="2 3">DSM 19138</strain>
    </source>
</reference>
<gene>
    <name evidence="2" type="ORF">C9J01_16780</name>
</gene>
<accession>A0A2T3NB96</accession>
<evidence type="ECO:0008006" key="4">
    <source>
        <dbReference type="Google" id="ProtNLM"/>
    </source>
</evidence>
<dbReference type="RefSeq" id="WP_107299285.1">
    <property type="nucleotide sequence ID" value="NZ_PYMB01000008.1"/>
</dbReference>
<evidence type="ECO:0000313" key="2">
    <source>
        <dbReference type="EMBL" id="PSW11117.1"/>
    </source>
</evidence>
<proteinExistence type="predicted"/>
<organism evidence="2 3">
    <name type="scientific">Photobacterium rosenbergii</name>
    <dbReference type="NCBI Taxonomy" id="294936"/>
    <lineage>
        <taxon>Bacteria</taxon>
        <taxon>Pseudomonadati</taxon>
        <taxon>Pseudomonadota</taxon>
        <taxon>Gammaproteobacteria</taxon>
        <taxon>Vibrionales</taxon>
        <taxon>Vibrionaceae</taxon>
        <taxon>Photobacterium</taxon>
    </lineage>
</organism>
<dbReference type="OrthoDB" id="5918866at2"/>
<evidence type="ECO:0000256" key="1">
    <source>
        <dbReference type="SAM" id="SignalP"/>
    </source>
</evidence>
<feature type="signal peptide" evidence="1">
    <location>
        <begin position="1"/>
        <end position="21"/>
    </location>
</feature>
<dbReference type="AlphaFoldDB" id="A0A2T3NB96"/>
<feature type="chain" id="PRO_5015759908" description="DUF3012 domain-containing protein" evidence="1">
    <location>
        <begin position="22"/>
        <end position="65"/>
    </location>
</feature>
<dbReference type="EMBL" id="PYMB01000008">
    <property type="protein sequence ID" value="PSW11117.1"/>
    <property type="molecule type" value="Genomic_DNA"/>
</dbReference>
<comment type="caution">
    <text evidence="2">The sequence shown here is derived from an EMBL/GenBank/DDBJ whole genome shotgun (WGS) entry which is preliminary data.</text>
</comment>
<dbReference type="Proteomes" id="UP000241346">
    <property type="component" value="Unassembled WGS sequence"/>
</dbReference>
<keyword evidence="1" id="KW-0732">Signal</keyword>